<dbReference type="SUPFAM" id="SSF51338">
    <property type="entry name" value="Composite domain of metallo-dependent hydrolases"/>
    <property type="match status" value="1"/>
</dbReference>
<dbReference type="InterPro" id="IPR050287">
    <property type="entry name" value="MTA/SAH_deaminase"/>
</dbReference>
<dbReference type="Gene3D" id="2.30.40.10">
    <property type="entry name" value="Urease, subunit C, domain 1"/>
    <property type="match status" value="1"/>
</dbReference>
<feature type="domain" description="Amidohydrolase-related" evidence="4">
    <location>
        <begin position="61"/>
        <end position="412"/>
    </location>
</feature>
<dbReference type="CDD" id="cd01298">
    <property type="entry name" value="ATZ_TRZ_like"/>
    <property type="match status" value="1"/>
</dbReference>
<proteinExistence type="inferred from homology"/>
<dbReference type="AlphaFoldDB" id="A0A5J4L5W2"/>
<gene>
    <name evidence="5" type="ORF">A45J_2040</name>
</gene>
<dbReference type="GO" id="GO:0016814">
    <property type="term" value="F:hydrolase activity, acting on carbon-nitrogen (but not peptide) bonds, in cyclic amidines"/>
    <property type="evidence" value="ECO:0007669"/>
    <property type="project" value="UniProtKB-ARBA"/>
</dbReference>
<evidence type="ECO:0000256" key="3">
    <source>
        <dbReference type="ARBA" id="ARBA00022833"/>
    </source>
</evidence>
<organism evidence="5">
    <name type="scientific">hot springs metagenome</name>
    <dbReference type="NCBI Taxonomy" id="433727"/>
    <lineage>
        <taxon>unclassified sequences</taxon>
        <taxon>metagenomes</taxon>
        <taxon>ecological metagenomes</taxon>
    </lineage>
</organism>
<keyword evidence="2" id="KW-0378">Hydrolase</keyword>
<dbReference type="PANTHER" id="PTHR43794">
    <property type="entry name" value="AMINOHYDROLASE SSNA-RELATED"/>
    <property type="match status" value="1"/>
</dbReference>
<dbReference type="FunFam" id="3.20.20.140:FF:000014">
    <property type="entry name" value="5-methylthioadenosine/S-adenosylhomocysteine deaminase"/>
    <property type="match status" value="1"/>
</dbReference>
<dbReference type="InterPro" id="IPR032466">
    <property type="entry name" value="Metal_Hydrolase"/>
</dbReference>
<sequence>MQRADYIICGDYVLTMNDRMDSIKDGAIAVKGAEIIDVDIYENISKKYSSENIVGGKGRAVLPGLINTHTHAAMVYFRGLADDMPLNDWLKNYIWPAENKWLSNEFVFDASQLACLEMLKAGVTTFNDMYFFCDSVANAAEKIGMRAVIGAGIVDFPTKTGNSADDYINNAERFIEKWKKGVRDELITPCIAPHSTYTCSSETLKKSKKIAERLDVLLHIHLSETEWEVSEVLSRYGKRPIEYLHSIGFLDERVVAAHCVWVEDREIEMLANHKVGVSHCIESNLKLASGFAPVGAMLKSGVRVTFGTDGAASNNDLNILGEMSTAAKVHKAVLKDSVALDARTIITMATRWGAEVLGLGKSVGSIEKGKLADIITINLKVPHLAPIYDVYSHIVYAVMASDIETVMVNGRLLINNRMLITADENSILQKAFEWGRKISLWSNGVKG</sequence>
<keyword evidence="3" id="KW-0862">Zinc</keyword>
<accession>A0A5J4L5W2</accession>
<evidence type="ECO:0000313" key="5">
    <source>
        <dbReference type="EMBL" id="GER94280.1"/>
    </source>
</evidence>
<dbReference type="InterPro" id="IPR023512">
    <property type="entry name" value="Deaminase_MtaD/DadD"/>
</dbReference>
<dbReference type="InterPro" id="IPR006680">
    <property type="entry name" value="Amidohydro-rel"/>
</dbReference>
<reference evidence="5" key="1">
    <citation type="submission" date="2019-10" db="EMBL/GenBank/DDBJ databases">
        <title>Metagenomic sequencing of thiosulfate-disproportionating enrichment culture.</title>
        <authorList>
            <person name="Umezawa K."/>
            <person name="Kojima H."/>
            <person name="Fukui M."/>
        </authorList>
    </citation>
    <scope>NUCLEOTIDE SEQUENCE</scope>
    <source>
        <strain evidence="5">45J</strain>
    </source>
</reference>
<dbReference type="SUPFAM" id="SSF51556">
    <property type="entry name" value="Metallo-dependent hydrolases"/>
    <property type="match status" value="1"/>
</dbReference>
<dbReference type="PANTHER" id="PTHR43794:SF11">
    <property type="entry name" value="AMIDOHYDROLASE-RELATED DOMAIN-CONTAINING PROTEIN"/>
    <property type="match status" value="1"/>
</dbReference>
<dbReference type="GO" id="GO:0046872">
    <property type="term" value="F:metal ion binding"/>
    <property type="evidence" value="ECO:0007669"/>
    <property type="project" value="UniProtKB-KW"/>
</dbReference>
<dbReference type="Gene3D" id="3.20.20.140">
    <property type="entry name" value="Metal-dependent hydrolases"/>
    <property type="match status" value="1"/>
</dbReference>
<dbReference type="Pfam" id="PF01979">
    <property type="entry name" value="Amidohydro_1"/>
    <property type="match status" value="1"/>
</dbReference>
<dbReference type="GO" id="GO:0019239">
    <property type="term" value="F:deaminase activity"/>
    <property type="evidence" value="ECO:0007669"/>
    <property type="project" value="InterPro"/>
</dbReference>
<protein>
    <submittedName>
        <fullName evidence="5">S-adenosylhomocysteine deaminase</fullName>
    </submittedName>
</protein>
<evidence type="ECO:0000259" key="4">
    <source>
        <dbReference type="Pfam" id="PF01979"/>
    </source>
</evidence>
<dbReference type="EMBL" id="BLAB01000001">
    <property type="protein sequence ID" value="GER94280.1"/>
    <property type="molecule type" value="Genomic_DNA"/>
</dbReference>
<evidence type="ECO:0000256" key="1">
    <source>
        <dbReference type="ARBA" id="ARBA00022723"/>
    </source>
</evidence>
<evidence type="ECO:0000256" key="2">
    <source>
        <dbReference type="ARBA" id="ARBA00022801"/>
    </source>
</evidence>
<comment type="caution">
    <text evidence="5">The sequence shown here is derived from an EMBL/GenBank/DDBJ whole genome shotgun (WGS) entry which is preliminary data.</text>
</comment>
<name>A0A5J4L5W2_9ZZZZ</name>
<dbReference type="HAMAP" id="MF_01281">
    <property type="entry name" value="MTA_SAH_deamin"/>
    <property type="match status" value="1"/>
</dbReference>
<keyword evidence="1" id="KW-0479">Metal-binding</keyword>
<dbReference type="InterPro" id="IPR011059">
    <property type="entry name" value="Metal-dep_hydrolase_composite"/>
</dbReference>